<feature type="region of interest" description="Disordered" evidence="1">
    <location>
        <begin position="1"/>
        <end position="20"/>
    </location>
</feature>
<proteinExistence type="predicted"/>
<evidence type="ECO:0000313" key="2">
    <source>
        <dbReference type="EnsemblPlants" id="Ma00_p00490.1"/>
    </source>
</evidence>
<dbReference type="EnsemblPlants" id="Ma00_t00490.1">
    <property type="protein sequence ID" value="Ma00_p00490.1"/>
    <property type="gene ID" value="Ma00_g00490"/>
</dbReference>
<protein>
    <submittedName>
        <fullName evidence="2">Uncharacterized protein</fullName>
    </submittedName>
</protein>
<reference evidence="2" key="1">
    <citation type="submission" date="2021-05" db="UniProtKB">
        <authorList>
            <consortium name="EnsemblPlants"/>
        </authorList>
    </citation>
    <scope>IDENTIFICATION</scope>
    <source>
        <strain evidence="2">subsp. malaccensis</strain>
    </source>
</reference>
<dbReference type="InParanoid" id="A0A804HLZ4"/>
<name>A0A804HLZ4_MUSAM</name>
<evidence type="ECO:0000256" key="1">
    <source>
        <dbReference type="SAM" id="MobiDB-lite"/>
    </source>
</evidence>
<dbReference type="Proteomes" id="UP000012960">
    <property type="component" value="Unplaced"/>
</dbReference>
<accession>A0A804HLZ4</accession>
<organism evidence="2 3">
    <name type="scientific">Musa acuminata subsp. malaccensis</name>
    <name type="common">Wild banana</name>
    <name type="synonym">Musa malaccensis</name>
    <dbReference type="NCBI Taxonomy" id="214687"/>
    <lineage>
        <taxon>Eukaryota</taxon>
        <taxon>Viridiplantae</taxon>
        <taxon>Streptophyta</taxon>
        <taxon>Embryophyta</taxon>
        <taxon>Tracheophyta</taxon>
        <taxon>Spermatophyta</taxon>
        <taxon>Magnoliopsida</taxon>
        <taxon>Liliopsida</taxon>
        <taxon>Zingiberales</taxon>
        <taxon>Musaceae</taxon>
        <taxon>Musa</taxon>
    </lineage>
</organism>
<dbReference type="Gramene" id="Ma00_t00490.1">
    <property type="protein sequence ID" value="Ma00_p00490.1"/>
    <property type="gene ID" value="Ma00_g00490"/>
</dbReference>
<keyword evidence="3" id="KW-1185">Reference proteome</keyword>
<sequence>MDQLGANAANSSPITPLGFL</sequence>
<evidence type="ECO:0000313" key="3">
    <source>
        <dbReference type="Proteomes" id="UP000012960"/>
    </source>
</evidence>
<dbReference type="AlphaFoldDB" id="A0A804HLZ4"/>